<comment type="caution">
    <text evidence="1">The sequence shown here is derived from an EMBL/GenBank/DDBJ whole genome shotgun (WGS) entry which is preliminary data.</text>
</comment>
<dbReference type="EMBL" id="VZQQ01000014">
    <property type="protein sequence ID" value="MBC8748528.1"/>
    <property type="molecule type" value="Genomic_DNA"/>
</dbReference>
<reference evidence="1 2" key="1">
    <citation type="submission" date="2019-09" db="EMBL/GenBank/DDBJ databases">
        <title>Paraburkholderia podalyriae sp. nov., A South African Podalyria-associated rhizobium.</title>
        <authorList>
            <person name="Mavima L."/>
            <person name="Beukes C.W."/>
            <person name="Palmer M."/>
            <person name="De Meyer S.E."/>
            <person name="James E.K."/>
            <person name="Maluk M."/>
            <person name="Avontuur J.R."/>
            <person name="Chan W.Y."/>
            <person name="Venter S.N."/>
            <person name="Steenkamp E.T."/>
        </authorList>
    </citation>
    <scope>NUCLEOTIDE SEQUENCE [LARGE SCALE GENOMIC DNA]</scope>
    <source>
        <strain evidence="1 2">WC7.3b</strain>
    </source>
</reference>
<keyword evidence="2" id="KW-1185">Reference proteome</keyword>
<proteinExistence type="predicted"/>
<evidence type="ECO:0000313" key="2">
    <source>
        <dbReference type="Proteomes" id="UP000736373"/>
    </source>
</evidence>
<protein>
    <submittedName>
        <fullName evidence="1">Uncharacterized protein</fullName>
    </submittedName>
</protein>
<dbReference type="RefSeq" id="WP_187635585.1">
    <property type="nucleotide sequence ID" value="NZ_VZQQ01000014.1"/>
</dbReference>
<name>A0ABR7PQH0_9BURK</name>
<sequence>MNKKIAASAVATMAPLARGRVLRHAVAARDRVYRPAPGDVQARLQANHAARVAVLKVTK</sequence>
<gene>
    <name evidence="1" type="ORF">F6X42_18520</name>
</gene>
<accession>A0ABR7PQH0</accession>
<evidence type="ECO:0000313" key="1">
    <source>
        <dbReference type="EMBL" id="MBC8748528.1"/>
    </source>
</evidence>
<organism evidence="1 2">
    <name type="scientific">Paraburkholderia podalyriae</name>
    <dbReference type="NCBI Taxonomy" id="1938811"/>
    <lineage>
        <taxon>Bacteria</taxon>
        <taxon>Pseudomonadati</taxon>
        <taxon>Pseudomonadota</taxon>
        <taxon>Betaproteobacteria</taxon>
        <taxon>Burkholderiales</taxon>
        <taxon>Burkholderiaceae</taxon>
        <taxon>Paraburkholderia</taxon>
    </lineage>
</organism>
<dbReference type="Proteomes" id="UP000736373">
    <property type="component" value="Unassembled WGS sequence"/>
</dbReference>